<organism evidence="1 2">
    <name type="scientific">Exophiala mesophila</name>
    <name type="common">Black yeast-like fungus</name>
    <dbReference type="NCBI Taxonomy" id="212818"/>
    <lineage>
        <taxon>Eukaryota</taxon>
        <taxon>Fungi</taxon>
        <taxon>Dikarya</taxon>
        <taxon>Ascomycota</taxon>
        <taxon>Pezizomycotina</taxon>
        <taxon>Eurotiomycetes</taxon>
        <taxon>Chaetothyriomycetidae</taxon>
        <taxon>Chaetothyriales</taxon>
        <taxon>Herpotrichiellaceae</taxon>
        <taxon>Exophiala</taxon>
    </lineage>
</organism>
<gene>
    <name evidence="1" type="ORF">B0A52_01454</name>
</gene>
<dbReference type="EMBL" id="NAJM01000004">
    <property type="protein sequence ID" value="RVX74329.1"/>
    <property type="molecule type" value="Genomic_DNA"/>
</dbReference>
<sequence>MSWPRGISGLRDQCRKILEEPGRPKTEVVYGNAYFSRLWIIQEPALAEFATIHFGDESLSMCNFQKAMMLLGRMHGTIPDIVTNPLLYVKAWMMIQSKSARQADMAASNNPRFQRYNTAFRQFGKWLSYLPLHDCKLGHDRVFGLLGLAPPDCKIKIKPSYKIKVEQVYVQLAKEHLLCQETDILFGAGLWRRKWLGVTHEVHVPAKDDQTHLPSWTPEYRPENAQNQFVEWRQNCSVSQRPDPDYGDSGSPLYRALHAQPCFDPDNPHRLGIDGIKISNLDGLKEYTKLPVVGCTVQQVCEVVLELQQDYFDVIKDETESVRMTLVDQLPDLVLAGGCLLSENDEVWYKNLRKEAFVLFADKCLNQPDLAVFKDILLSANDAEDQVSRFETRIGEIKLDRYPGLKEGHFTIHGGVLRRPTYLSSNGQVEVSGDASLSSAGLDHAVGQTRSIVPILWRYVHRLASIFQVCSFFMNSQDIIRVAPTGARNGDTFAILDGCELPLLLRKSVETDPQLENYAIIGPCYAPYATDAAYLDKITNMYMSNYDIVPSRIWIV</sequence>
<accession>A0A438NF17</accession>
<evidence type="ECO:0000313" key="1">
    <source>
        <dbReference type="EMBL" id="RVX74329.1"/>
    </source>
</evidence>
<dbReference type="InterPro" id="IPR052895">
    <property type="entry name" value="HetReg/Transcr_Mod"/>
</dbReference>
<dbReference type="PANTHER" id="PTHR24148:SF64">
    <property type="entry name" value="HETEROKARYON INCOMPATIBILITY DOMAIN-CONTAINING PROTEIN"/>
    <property type="match status" value="1"/>
</dbReference>
<dbReference type="PANTHER" id="PTHR24148">
    <property type="entry name" value="ANKYRIN REPEAT DOMAIN-CONTAINING PROTEIN 39 HOMOLOG-RELATED"/>
    <property type="match status" value="1"/>
</dbReference>
<evidence type="ECO:0008006" key="3">
    <source>
        <dbReference type="Google" id="ProtNLM"/>
    </source>
</evidence>
<proteinExistence type="predicted"/>
<name>A0A438NF17_EXOME</name>
<comment type="caution">
    <text evidence="1">The sequence shown here is derived from an EMBL/GenBank/DDBJ whole genome shotgun (WGS) entry which is preliminary data.</text>
</comment>
<evidence type="ECO:0000313" key="2">
    <source>
        <dbReference type="Proteomes" id="UP000288859"/>
    </source>
</evidence>
<protein>
    <recommendedName>
        <fullName evidence="3">Heterokaryon incompatibility domain-containing protein</fullName>
    </recommendedName>
</protein>
<reference evidence="1 2" key="1">
    <citation type="submission" date="2017-03" db="EMBL/GenBank/DDBJ databases">
        <title>Genomes of endolithic fungi from Antarctica.</title>
        <authorList>
            <person name="Coleine C."/>
            <person name="Masonjones S."/>
            <person name="Stajich J.E."/>
        </authorList>
    </citation>
    <scope>NUCLEOTIDE SEQUENCE [LARGE SCALE GENOMIC DNA]</scope>
    <source>
        <strain evidence="1 2">CCFEE 6314</strain>
    </source>
</reference>
<dbReference type="Proteomes" id="UP000288859">
    <property type="component" value="Unassembled WGS sequence"/>
</dbReference>
<dbReference type="AlphaFoldDB" id="A0A438NF17"/>
<dbReference type="OrthoDB" id="2157530at2759"/>